<organism evidence="2 3">
    <name type="scientific">Botrytis byssoidea</name>
    <dbReference type="NCBI Taxonomy" id="139641"/>
    <lineage>
        <taxon>Eukaryota</taxon>
        <taxon>Fungi</taxon>
        <taxon>Dikarya</taxon>
        <taxon>Ascomycota</taxon>
        <taxon>Pezizomycotina</taxon>
        <taxon>Leotiomycetes</taxon>
        <taxon>Helotiales</taxon>
        <taxon>Sclerotiniaceae</taxon>
        <taxon>Botrytis</taxon>
    </lineage>
</organism>
<feature type="compositionally biased region" description="Polar residues" evidence="1">
    <location>
        <begin position="11"/>
        <end position="21"/>
    </location>
</feature>
<keyword evidence="3" id="KW-1185">Reference proteome</keyword>
<evidence type="ECO:0000256" key="1">
    <source>
        <dbReference type="SAM" id="MobiDB-lite"/>
    </source>
</evidence>
<dbReference type="RefSeq" id="XP_038726857.1">
    <property type="nucleotide sequence ID" value="XM_038882365.1"/>
</dbReference>
<comment type="caution">
    <text evidence="2">The sequence shown here is derived from an EMBL/GenBank/DDBJ whole genome shotgun (WGS) entry which is preliminary data.</text>
</comment>
<feature type="compositionally biased region" description="Basic and acidic residues" evidence="1">
    <location>
        <begin position="1"/>
        <end position="10"/>
    </location>
</feature>
<evidence type="ECO:0000313" key="3">
    <source>
        <dbReference type="Proteomes" id="UP000710849"/>
    </source>
</evidence>
<protein>
    <submittedName>
        <fullName evidence="2">Uncharacterized protein</fullName>
    </submittedName>
</protein>
<feature type="region of interest" description="Disordered" evidence="1">
    <location>
        <begin position="1"/>
        <end position="21"/>
    </location>
</feature>
<dbReference type="AlphaFoldDB" id="A0A9P5LPP7"/>
<gene>
    <name evidence="2" type="ORF">EAE97_011851</name>
</gene>
<accession>A0A9P5LPP7</accession>
<reference evidence="2 3" key="1">
    <citation type="journal article" date="2020" name="Genome Biol. Evol.">
        <title>Comparative genomics of Sclerotiniaceae.</title>
        <authorList>
            <person name="Valero Jimenez C.A."/>
            <person name="Steentjes M."/>
            <person name="Scholten O.E."/>
            <person name="Van Kan J.A.L."/>
        </authorList>
    </citation>
    <scope>NUCLEOTIDE SEQUENCE [LARGE SCALE GENOMIC DNA]</scope>
    <source>
        <strain evidence="2 3">MUCL 94</strain>
    </source>
</reference>
<sequence length="101" mass="11450">MCTRSSRDSETSTPSWRKFSSSSNITVNEDTSAYQTPYEYLVYKTYKTIADKLSAHLSRSTVSTEPNFWDGMRMDFCILGSGGRLSSETFRSIDAIPRILL</sequence>
<dbReference type="EMBL" id="RCSW01000042">
    <property type="protein sequence ID" value="KAF7918756.1"/>
    <property type="molecule type" value="Genomic_DNA"/>
</dbReference>
<dbReference type="Proteomes" id="UP000710849">
    <property type="component" value="Unassembled WGS sequence"/>
</dbReference>
<dbReference type="GeneID" id="62155438"/>
<name>A0A9P5LPP7_9HELO</name>
<evidence type="ECO:0000313" key="2">
    <source>
        <dbReference type="EMBL" id="KAF7918756.1"/>
    </source>
</evidence>
<proteinExistence type="predicted"/>